<dbReference type="CDD" id="cd01949">
    <property type="entry name" value="GGDEF"/>
    <property type="match status" value="1"/>
</dbReference>
<organism evidence="6 7">
    <name type="scientific">Candidatus Magnetoglobus multicellularis str. Araruama</name>
    <dbReference type="NCBI Taxonomy" id="890399"/>
    <lineage>
        <taxon>Bacteria</taxon>
        <taxon>Pseudomonadati</taxon>
        <taxon>Thermodesulfobacteriota</taxon>
        <taxon>Desulfobacteria</taxon>
        <taxon>Desulfobacterales</taxon>
        <taxon>Desulfobacteraceae</taxon>
        <taxon>Candidatus Magnetoglobus</taxon>
    </lineage>
</organism>
<dbReference type="PANTHER" id="PTHR45138:SF9">
    <property type="entry name" value="DIGUANYLATE CYCLASE DGCM-RELATED"/>
    <property type="match status" value="1"/>
</dbReference>
<accession>A0A1V1P178</accession>
<dbReference type="Gene3D" id="3.40.50.2300">
    <property type="match status" value="1"/>
</dbReference>
<dbReference type="SMART" id="SM00267">
    <property type="entry name" value="GGDEF"/>
    <property type="match status" value="1"/>
</dbReference>
<name>A0A1V1P178_9BACT</name>
<feature type="domain" description="Response regulatory" evidence="4">
    <location>
        <begin position="2"/>
        <end position="119"/>
    </location>
</feature>
<feature type="domain" description="GGDEF" evidence="5">
    <location>
        <begin position="169"/>
        <end position="304"/>
    </location>
</feature>
<dbReference type="Pfam" id="PF00990">
    <property type="entry name" value="GGDEF"/>
    <property type="match status" value="1"/>
</dbReference>
<protein>
    <recommendedName>
        <fullName evidence="1">diguanylate cyclase</fullName>
        <ecNumber evidence="1">2.7.7.65</ecNumber>
    </recommendedName>
</protein>
<reference evidence="7" key="1">
    <citation type="submission" date="2012-11" db="EMBL/GenBank/DDBJ databases">
        <authorList>
            <person name="Lucero-Rivera Y.E."/>
            <person name="Tovar-Ramirez D."/>
        </authorList>
    </citation>
    <scope>NUCLEOTIDE SEQUENCE [LARGE SCALE GENOMIC DNA]</scope>
    <source>
        <strain evidence="7">Araruama</strain>
    </source>
</reference>
<evidence type="ECO:0000313" key="6">
    <source>
        <dbReference type="EMBL" id="ETR68571.1"/>
    </source>
</evidence>
<dbReference type="InterPro" id="IPR011006">
    <property type="entry name" value="CheY-like_superfamily"/>
</dbReference>
<dbReference type="InterPro" id="IPR029787">
    <property type="entry name" value="Nucleotide_cyclase"/>
</dbReference>
<dbReference type="PANTHER" id="PTHR45138">
    <property type="entry name" value="REGULATORY COMPONENTS OF SENSORY TRANSDUCTION SYSTEM"/>
    <property type="match status" value="1"/>
</dbReference>
<evidence type="ECO:0000256" key="1">
    <source>
        <dbReference type="ARBA" id="ARBA00012528"/>
    </source>
</evidence>
<dbReference type="NCBIfam" id="TIGR00254">
    <property type="entry name" value="GGDEF"/>
    <property type="match status" value="1"/>
</dbReference>
<dbReference type="PROSITE" id="PS50887">
    <property type="entry name" value="GGDEF"/>
    <property type="match status" value="1"/>
</dbReference>
<dbReference type="GO" id="GO:0000160">
    <property type="term" value="P:phosphorelay signal transduction system"/>
    <property type="evidence" value="ECO:0007669"/>
    <property type="project" value="InterPro"/>
</dbReference>
<dbReference type="SUPFAM" id="SSF55073">
    <property type="entry name" value="Nucleotide cyclase"/>
    <property type="match status" value="1"/>
</dbReference>
<dbReference type="InterPro" id="IPR050469">
    <property type="entry name" value="Diguanylate_Cyclase"/>
</dbReference>
<dbReference type="EMBL" id="ATBP01000906">
    <property type="protein sequence ID" value="ETR68571.1"/>
    <property type="molecule type" value="Genomic_DNA"/>
</dbReference>
<dbReference type="Pfam" id="PF00072">
    <property type="entry name" value="Response_reg"/>
    <property type="match status" value="1"/>
</dbReference>
<dbReference type="Proteomes" id="UP000189670">
    <property type="component" value="Unassembled WGS sequence"/>
</dbReference>
<evidence type="ECO:0000259" key="4">
    <source>
        <dbReference type="PROSITE" id="PS50110"/>
    </source>
</evidence>
<dbReference type="AlphaFoldDB" id="A0A1V1P178"/>
<dbReference type="Gene3D" id="3.30.70.270">
    <property type="match status" value="1"/>
</dbReference>
<dbReference type="GO" id="GO:0005886">
    <property type="term" value="C:plasma membrane"/>
    <property type="evidence" value="ECO:0007669"/>
    <property type="project" value="TreeGrafter"/>
</dbReference>
<proteinExistence type="predicted"/>
<evidence type="ECO:0000256" key="3">
    <source>
        <dbReference type="PROSITE-ProRule" id="PRU00169"/>
    </source>
</evidence>
<feature type="modified residue" description="4-aspartylphosphate" evidence="3">
    <location>
        <position position="52"/>
    </location>
</feature>
<evidence type="ECO:0000259" key="5">
    <source>
        <dbReference type="PROSITE" id="PS50887"/>
    </source>
</evidence>
<dbReference type="FunFam" id="3.30.70.270:FF:000001">
    <property type="entry name" value="Diguanylate cyclase domain protein"/>
    <property type="match status" value="1"/>
</dbReference>
<dbReference type="PROSITE" id="PS50110">
    <property type="entry name" value="RESPONSE_REGULATORY"/>
    <property type="match status" value="1"/>
</dbReference>
<dbReference type="InterPro" id="IPR001789">
    <property type="entry name" value="Sig_transdc_resp-reg_receiver"/>
</dbReference>
<evidence type="ECO:0000256" key="2">
    <source>
        <dbReference type="ARBA" id="ARBA00034247"/>
    </source>
</evidence>
<dbReference type="GO" id="GO:1902201">
    <property type="term" value="P:negative regulation of bacterial-type flagellum-dependent cell motility"/>
    <property type="evidence" value="ECO:0007669"/>
    <property type="project" value="TreeGrafter"/>
</dbReference>
<sequence>MKILVADDSEMTRMILQGRLSQWGYDIVNAGDGYEAWDMLQKKDKPRMILLDWMMPNMNGIELCKKIRKQIKEPYIYIILLTAKKGKEHLIEAMEAGADDFITKPFDPHILKVRLRAGYRITRLQDELIDAREELRIQATHDSLTQLFNRSALMNMMTREISRSQRDNSSIGIIMIDIDHFKSINDNHGHLIGDDVLKILAEQMKQCTRRYDTIGRYGGEEFIIVLPQCGKTEVHTVAERLRQQVCQQPYETSVGAIDVTISLGATWITPSDQDCANENIIRVVDKGLYAAKHKGRNTTVLFDYQHMTIME</sequence>
<comment type="caution">
    <text evidence="6">The sequence shown here is derived from an EMBL/GenBank/DDBJ whole genome shotgun (WGS) entry which is preliminary data.</text>
</comment>
<keyword evidence="3" id="KW-0597">Phosphoprotein</keyword>
<dbReference type="GO" id="GO:0052621">
    <property type="term" value="F:diguanylate cyclase activity"/>
    <property type="evidence" value="ECO:0007669"/>
    <property type="project" value="UniProtKB-EC"/>
</dbReference>
<dbReference type="SUPFAM" id="SSF52172">
    <property type="entry name" value="CheY-like"/>
    <property type="match status" value="1"/>
</dbReference>
<dbReference type="SMART" id="SM00448">
    <property type="entry name" value="REC"/>
    <property type="match status" value="1"/>
</dbReference>
<dbReference type="InterPro" id="IPR043128">
    <property type="entry name" value="Rev_trsase/Diguanyl_cyclase"/>
</dbReference>
<dbReference type="EC" id="2.7.7.65" evidence="1"/>
<evidence type="ECO:0000313" key="7">
    <source>
        <dbReference type="Proteomes" id="UP000189670"/>
    </source>
</evidence>
<gene>
    <name evidence="6" type="ORF">OMM_04488</name>
</gene>
<dbReference type="InterPro" id="IPR000160">
    <property type="entry name" value="GGDEF_dom"/>
</dbReference>
<comment type="catalytic activity">
    <reaction evidence="2">
        <text>2 GTP = 3',3'-c-di-GMP + 2 diphosphate</text>
        <dbReference type="Rhea" id="RHEA:24898"/>
        <dbReference type="ChEBI" id="CHEBI:33019"/>
        <dbReference type="ChEBI" id="CHEBI:37565"/>
        <dbReference type="ChEBI" id="CHEBI:58805"/>
        <dbReference type="EC" id="2.7.7.65"/>
    </reaction>
</comment>
<dbReference type="GO" id="GO:0043709">
    <property type="term" value="P:cell adhesion involved in single-species biofilm formation"/>
    <property type="evidence" value="ECO:0007669"/>
    <property type="project" value="TreeGrafter"/>
</dbReference>